<evidence type="ECO:0000313" key="2">
    <source>
        <dbReference type="Proteomes" id="UP001633002"/>
    </source>
</evidence>
<proteinExistence type="predicted"/>
<reference evidence="1 2" key="1">
    <citation type="submission" date="2024-09" db="EMBL/GenBank/DDBJ databases">
        <title>Chromosome-scale assembly of Riccia sorocarpa.</title>
        <authorList>
            <person name="Paukszto L."/>
        </authorList>
    </citation>
    <scope>NUCLEOTIDE SEQUENCE [LARGE SCALE GENOMIC DNA]</scope>
    <source>
        <strain evidence="1">LP-2024</strain>
        <tissue evidence="1">Aerial parts of the thallus</tissue>
    </source>
</reference>
<name>A0ABD3GY28_9MARC</name>
<accession>A0ABD3GY28</accession>
<dbReference type="AlphaFoldDB" id="A0ABD3GY28"/>
<evidence type="ECO:0000313" key="1">
    <source>
        <dbReference type="EMBL" id="KAL3682764.1"/>
    </source>
</evidence>
<comment type="caution">
    <text evidence="1">The sequence shown here is derived from an EMBL/GenBank/DDBJ whole genome shotgun (WGS) entry which is preliminary data.</text>
</comment>
<organism evidence="1 2">
    <name type="scientific">Riccia sorocarpa</name>
    <dbReference type="NCBI Taxonomy" id="122646"/>
    <lineage>
        <taxon>Eukaryota</taxon>
        <taxon>Viridiplantae</taxon>
        <taxon>Streptophyta</taxon>
        <taxon>Embryophyta</taxon>
        <taxon>Marchantiophyta</taxon>
        <taxon>Marchantiopsida</taxon>
        <taxon>Marchantiidae</taxon>
        <taxon>Marchantiales</taxon>
        <taxon>Ricciaceae</taxon>
        <taxon>Riccia</taxon>
    </lineage>
</organism>
<dbReference type="Proteomes" id="UP001633002">
    <property type="component" value="Unassembled WGS sequence"/>
</dbReference>
<gene>
    <name evidence="1" type="ORF">R1sor_000786</name>
</gene>
<protein>
    <submittedName>
        <fullName evidence="1">Uncharacterized protein</fullName>
    </submittedName>
</protein>
<keyword evidence="2" id="KW-1185">Reference proteome</keyword>
<dbReference type="EMBL" id="JBJQOH010000006">
    <property type="protein sequence ID" value="KAL3682764.1"/>
    <property type="molecule type" value="Genomic_DNA"/>
</dbReference>
<sequence length="64" mass="6797">MEVGLGQKVGLCADAAGAGDISDYLVLITVGLKQDWRPCRISFRFVVSSGFNSITLITSSLMTS</sequence>